<dbReference type="Pfam" id="PF02976">
    <property type="entry name" value="MutH"/>
    <property type="match status" value="1"/>
</dbReference>
<keyword evidence="3" id="KW-0378">Hydrolase</keyword>
<evidence type="ECO:0000256" key="3">
    <source>
        <dbReference type="ARBA" id="ARBA00022801"/>
    </source>
</evidence>
<evidence type="ECO:0000259" key="4">
    <source>
        <dbReference type="SMART" id="SM00927"/>
    </source>
</evidence>
<protein>
    <recommendedName>
        <fullName evidence="4">DNA mismatch repair MutH/Type II restriction enzyme Sau3AI domain-containing protein</fullName>
    </recommendedName>
</protein>
<evidence type="ECO:0000256" key="2">
    <source>
        <dbReference type="ARBA" id="ARBA00022759"/>
    </source>
</evidence>
<dbReference type="SMART" id="SM00927">
    <property type="entry name" value="MutH"/>
    <property type="match status" value="1"/>
</dbReference>
<dbReference type="AlphaFoldDB" id="A0A1E8BL83"/>
<dbReference type="InterPro" id="IPR011337">
    <property type="entry name" value="DNA_rep_MutH/RE_typeII_Sau3AI"/>
</dbReference>
<reference evidence="5 6" key="1">
    <citation type="submission" date="2016-05" db="EMBL/GenBank/DDBJ databases">
        <title>Bacillus thuringiensis and Bacillus weihenstephanensis as novel biocontrol agents of wilt causing Verticillium species.</title>
        <authorList>
            <person name="Hollensteiner J."/>
            <person name="Wemheuer F."/>
            <person name="Harting R."/>
            <person name="Kolarzyk A."/>
            <person name="Diaz-Valerio S."/>
            <person name="Poehlein A."/>
            <person name="Brzuszkiewicz E."/>
            <person name="Nesemann K."/>
            <person name="Braus-Stromeyer S."/>
            <person name="Braus G."/>
            <person name="Daniel R."/>
            <person name="Liesegang H."/>
        </authorList>
    </citation>
    <scope>NUCLEOTIDE SEQUENCE [LARGE SCALE GENOMIC DNA]</scope>
    <source>
        <strain evidence="5 6">GOE11</strain>
    </source>
</reference>
<comment type="caution">
    <text evidence="5">The sequence shown here is derived from an EMBL/GenBank/DDBJ whole genome shotgun (WGS) entry which is preliminary data.</text>
</comment>
<name>A0A1E8BL83_BACMY</name>
<evidence type="ECO:0000256" key="1">
    <source>
        <dbReference type="ARBA" id="ARBA00022722"/>
    </source>
</evidence>
<keyword evidence="1" id="KW-0540">Nuclease</keyword>
<accession>A0A1E8BL83</accession>
<dbReference type="InterPro" id="IPR011335">
    <property type="entry name" value="Restrct_endonuc-II-like"/>
</dbReference>
<keyword evidence="2" id="KW-0255">Endonuclease</keyword>
<organism evidence="5 6">
    <name type="scientific">Bacillus mycoides</name>
    <dbReference type="NCBI Taxonomy" id="1405"/>
    <lineage>
        <taxon>Bacteria</taxon>
        <taxon>Bacillati</taxon>
        <taxon>Bacillota</taxon>
        <taxon>Bacilli</taxon>
        <taxon>Bacillales</taxon>
        <taxon>Bacillaceae</taxon>
        <taxon>Bacillus</taxon>
        <taxon>Bacillus cereus group</taxon>
    </lineage>
</organism>
<dbReference type="RefSeq" id="WP_070147138.1">
    <property type="nucleotide sequence ID" value="NZ_LXLX01000042.1"/>
</dbReference>
<dbReference type="GO" id="GO:0016787">
    <property type="term" value="F:hydrolase activity"/>
    <property type="evidence" value="ECO:0007669"/>
    <property type="project" value="UniProtKB-KW"/>
</dbReference>
<dbReference type="CDD" id="cd22355">
    <property type="entry name" value="Sau3AI_C"/>
    <property type="match status" value="1"/>
</dbReference>
<dbReference type="Proteomes" id="UP000175835">
    <property type="component" value="Unassembled WGS sequence"/>
</dbReference>
<dbReference type="InterPro" id="IPR037057">
    <property type="entry name" value="DNA_rep_MutH/T2_RE_sf"/>
</dbReference>
<dbReference type="PATRIC" id="fig|86662.28.peg.3547"/>
<proteinExistence type="predicted"/>
<gene>
    <name evidence="5" type="ORF">BWGOE11_34400</name>
</gene>
<dbReference type="CDD" id="cd22356">
    <property type="entry name" value="Sau3AI_N-like"/>
    <property type="match status" value="1"/>
</dbReference>
<dbReference type="GO" id="GO:0003677">
    <property type="term" value="F:DNA binding"/>
    <property type="evidence" value="ECO:0007669"/>
    <property type="project" value="InterPro"/>
</dbReference>
<evidence type="ECO:0000313" key="5">
    <source>
        <dbReference type="EMBL" id="OFD90576.1"/>
    </source>
</evidence>
<evidence type="ECO:0000313" key="6">
    <source>
        <dbReference type="Proteomes" id="UP000175835"/>
    </source>
</evidence>
<dbReference type="EMBL" id="LXLX01000042">
    <property type="protein sequence ID" value="OFD90576.1"/>
    <property type="molecule type" value="Genomic_DNA"/>
</dbReference>
<sequence length="459" mass="53101">MSYIYSESWTEQQIFDVAEELVGKKLGDLDKSGWLKKKKDKGNIGNMIQSDFFGIPANSIKGADFEHHHIELKVTPILKNKKVGYSSKERLVLGMINYMEDYQIPFEESIVNKKAQNMLLVFYLHEENKPVEEFKIIKTVRFQLPELDEAKVRLDYQTIVDNIHQGKAHEISEKQQKIMGACTKGQGKGKDWVDQPRSSEKAKSRAYSYKVGYMSAYFRSLVTPEQVEHIHIPPQKGFLDTVTETLDKYVGKTDEEIQLELQKEVNGKSSIFNLIGFMFGTKGDNLNHTEEFLKEGYAIKTVRNRLNSKDNQDMSFPNIDFTEIANDEFEESTWYGLFAETKYILTVWDEYEVGKNRFKDYTIWIPDDELIEQASELFYQIKNMLNTNSVRIEIDETVGKHGRWSDNLPGGKVDYPPFQIRPKGSGESIFVTLPNGLKIKKKALYINKEYIRKIVGLNQ</sequence>
<dbReference type="Gene3D" id="3.40.600.10">
    <property type="entry name" value="DNA mismatch repair MutH/Restriction endonuclease, type II"/>
    <property type="match status" value="2"/>
</dbReference>
<dbReference type="NCBIfam" id="NF040973">
    <property type="entry name" value="restrict_Sau3AI"/>
    <property type="match status" value="1"/>
</dbReference>
<dbReference type="SUPFAM" id="SSF52980">
    <property type="entry name" value="Restriction endonuclease-like"/>
    <property type="match status" value="2"/>
</dbReference>
<feature type="domain" description="DNA mismatch repair MutH/Type II restriction enzyme Sau3AI" evidence="4">
    <location>
        <begin position="55"/>
        <end position="155"/>
    </location>
</feature>
<dbReference type="GO" id="GO:0004519">
    <property type="term" value="F:endonuclease activity"/>
    <property type="evidence" value="ECO:0007669"/>
    <property type="project" value="UniProtKB-KW"/>
</dbReference>